<dbReference type="GO" id="GO:0043418">
    <property type="term" value="P:homocysteine catabolic process"/>
    <property type="evidence" value="ECO:0007669"/>
    <property type="project" value="TreeGrafter"/>
</dbReference>
<protein>
    <recommendedName>
        <fullName evidence="7">Bleomycin hydrolase</fullName>
    </recommendedName>
</protein>
<dbReference type="GO" id="GO:0009636">
    <property type="term" value="P:response to toxic substance"/>
    <property type="evidence" value="ECO:0007669"/>
    <property type="project" value="TreeGrafter"/>
</dbReference>
<reference evidence="4" key="1">
    <citation type="journal article" date="2020" name="J Insects Food Feed">
        <title>The yellow mealworm (Tenebrio molitor) genome: a resource for the emerging insects as food and feed industry.</title>
        <authorList>
            <person name="Eriksson T."/>
            <person name="Andere A."/>
            <person name="Kelstrup H."/>
            <person name="Emery V."/>
            <person name="Picard C."/>
        </authorList>
    </citation>
    <scope>NUCLEOTIDE SEQUENCE</scope>
    <source>
        <strain evidence="4">Stoneville</strain>
        <tissue evidence="4">Whole head</tissue>
    </source>
</reference>
<organism evidence="4 6">
    <name type="scientific">Tenebrio molitor</name>
    <name type="common">Yellow mealworm beetle</name>
    <dbReference type="NCBI Taxonomy" id="7067"/>
    <lineage>
        <taxon>Eukaryota</taxon>
        <taxon>Metazoa</taxon>
        <taxon>Ecdysozoa</taxon>
        <taxon>Arthropoda</taxon>
        <taxon>Hexapoda</taxon>
        <taxon>Insecta</taxon>
        <taxon>Pterygota</taxon>
        <taxon>Neoptera</taxon>
        <taxon>Endopterygota</taxon>
        <taxon>Coleoptera</taxon>
        <taxon>Polyphaga</taxon>
        <taxon>Cucujiformia</taxon>
        <taxon>Tenebrionidae</taxon>
        <taxon>Tenebrio</taxon>
    </lineage>
</organism>
<keyword evidence="1" id="KW-0645">Protease</keyword>
<evidence type="ECO:0000256" key="1">
    <source>
        <dbReference type="ARBA" id="ARBA00022670"/>
    </source>
</evidence>
<evidence type="ECO:0008006" key="7">
    <source>
        <dbReference type="Google" id="ProtNLM"/>
    </source>
</evidence>
<proteinExistence type="predicted"/>
<dbReference type="GO" id="GO:0070005">
    <property type="term" value="F:cysteine-type aminopeptidase activity"/>
    <property type="evidence" value="ECO:0007669"/>
    <property type="project" value="InterPro"/>
</dbReference>
<keyword evidence="3" id="KW-0788">Thiol protease</keyword>
<keyword evidence="2" id="KW-0378">Hydrolase</keyword>
<dbReference type="PANTHER" id="PTHR10363:SF2">
    <property type="entry name" value="BLEOMYCIN HYDROLASE"/>
    <property type="match status" value="1"/>
</dbReference>
<name>A0A8J6HXG5_TENMO</name>
<comment type="caution">
    <text evidence="4">The sequence shown here is derived from an EMBL/GenBank/DDBJ whole genome shotgun (WGS) entry which is preliminary data.</text>
</comment>
<gene>
    <name evidence="5" type="ORF">GEV33_000307</name>
    <name evidence="4" type="ORF">GEV33_000311</name>
</gene>
<dbReference type="GO" id="GO:0005737">
    <property type="term" value="C:cytoplasm"/>
    <property type="evidence" value="ECO:0007669"/>
    <property type="project" value="TreeGrafter"/>
</dbReference>
<dbReference type="EMBL" id="JABDTM020001886">
    <property type="protein sequence ID" value="KAH0822484.1"/>
    <property type="molecule type" value="Genomic_DNA"/>
</dbReference>
<evidence type="ECO:0000313" key="5">
    <source>
        <dbReference type="EMBL" id="KAH0822484.1"/>
    </source>
</evidence>
<evidence type="ECO:0000256" key="2">
    <source>
        <dbReference type="ARBA" id="ARBA00022801"/>
    </source>
</evidence>
<dbReference type="PANTHER" id="PTHR10363">
    <property type="entry name" value="BLEOMYCIN HYDROLASE"/>
    <property type="match status" value="1"/>
</dbReference>
<dbReference type="Gene3D" id="3.90.70.10">
    <property type="entry name" value="Cysteine proteinases"/>
    <property type="match status" value="1"/>
</dbReference>
<evidence type="ECO:0000313" key="6">
    <source>
        <dbReference type="Proteomes" id="UP000719412"/>
    </source>
</evidence>
<keyword evidence="6" id="KW-1185">Reference proteome</keyword>
<evidence type="ECO:0000313" key="4">
    <source>
        <dbReference type="EMBL" id="KAH0822480.1"/>
    </source>
</evidence>
<evidence type="ECO:0000256" key="3">
    <source>
        <dbReference type="ARBA" id="ARBA00022807"/>
    </source>
</evidence>
<dbReference type="AlphaFoldDB" id="A0A8J6HXG5"/>
<sequence>MKRFAGKQGILDTQVHNFPLVFGVDVQKVLSKADRLIYGDSAMSHAMVFTAVSLNDKGEVTKLRVENSWGEDRGEKGYLIMSTDWFNEYVFEVVVDKKYVPVDVLDVFKQEPVVLPAWDPMGTLANVSS</sequence>
<dbReference type="Pfam" id="PF03051">
    <property type="entry name" value="Peptidase_C1_2"/>
    <property type="match status" value="1"/>
</dbReference>
<dbReference type="Proteomes" id="UP000719412">
    <property type="component" value="Unassembled WGS sequence"/>
</dbReference>
<dbReference type="EMBL" id="JABDTM020001956">
    <property type="protein sequence ID" value="KAH0822480.1"/>
    <property type="molecule type" value="Genomic_DNA"/>
</dbReference>
<accession>A0A8J6HXG5</accession>
<dbReference type="GO" id="GO:0006508">
    <property type="term" value="P:proteolysis"/>
    <property type="evidence" value="ECO:0007669"/>
    <property type="project" value="UniProtKB-KW"/>
</dbReference>
<dbReference type="SUPFAM" id="SSF54001">
    <property type="entry name" value="Cysteine proteinases"/>
    <property type="match status" value="1"/>
</dbReference>
<dbReference type="InterPro" id="IPR004134">
    <property type="entry name" value="Peptidase_C1B"/>
</dbReference>
<dbReference type="InterPro" id="IPR038765">
    <property type="entry name" value="Papain-like_cys_pep_sf"/>
</dbReference>
<reference evidence="4" key="2">
    <citation type="submission" date="2021-08" db="EMBL/GenBank/DDBJ databases">
        <authorList>
            <person name="Eriksson T."/>
        </authorList>
    </citation>
    <scope>NUCLEOTIDE SEQUENCE</scope>
    <source>
        <strain evidence="4">Stoneville</strain>
        <tissue evidence="4">Whole head</tissue>
    </source>
</reference>